<name>A0AAV8HDL8_9POAL</name>
<dbReference type="Pfam" id="PF00240">
    <property type="entry name" value="ubiquitin"/>
    <property type="match status" value="1"/>
</dbReference>
<sequence length="97" mass="10760">MAMYIRVKRAKTTYYIQCDPTEAVLSIKQKLHALIDELPTNQKLVLRATQAVLDDSSTLAEQGVENDAVVELSLRQENNEFDDPNVVLPGQSNDGGN</sequence>
<dbReference type="PANTHER" id="PTHR47725:SF2">
    <property type="entry name" value="UBIQUITIN-LIKE DOMAIN-CONTAINING PROTEIN"/>
    <property type="match status" value="1"/>
</dbReference>
<keyword evidence="3" id="KW-1185">Reference proteome</keyword>
<dbReference type="PANTHER" id="PTHR47725">
    <property type="entry name" value="OS03G0364000 PROTEIN"/>
    <property type="match status" value="1"/>
</dbReference>
<evidence type="ECO:0000313" key="2">
    <source>
        <dbReference type="EMBL" id="KAJ4815549.1"/>
    </source>
</evidence>
<evidence type="ECO:0000259" key="1">
    <source>
        <dbReference type="PROSITE" id="PS50053"/>
    </source>
</evidence>
<feature type="domain" description="Ubiquitin-like" evidence="1">
    <location>
        <begin position="1"/>
        <end position="79"/>
    </location>
</feature>
<protein>
    <submittedName>
        <fullName evidence="2">Ubiquitin-like superfamily protein</fullName>
    </submittedName>
</protein>
<reference evidence="2" key="1">
    <citation type="submission" date="2022-08" db="EMBL/GenBank/DDBJ databases">
        <authorList>
            <person name="Marques A."/>
        </authorList>
    </citation>
    <scope>NUCLEOTIDE SEQUENCE</scope>
    <source>
        <strain evidence="2">RhyPub2mFocal</strain>
        <tissue evidence="2">Leaves</tissue>
    </source>
</reference>
<dbReference type="AlphaFoldDB" id="A0AAV8HDL8"/>
<dbReference type="InterPro" id="IPR000626">
    <property type="entry name" value="Ubiquitin-like_dom"/>
</dbReference>
<dbReference type="Proteomes" id="UP001140206">
    <property type="component" value="Chromosome 1"/>
</dbReference>
<dbReference type="CDD" id="cd17039">
    <property type="entry name" value="Ubl_ubiquitin_like"/>
    <property type="match status" value="1"/>
</dbReference>
<dbReference type="InterPro" id="IPR029071">
    <property type="entry name" value="Ubiquitin-like_domsf"/>
</dbReference>
<dbReference type="EMBL" id="JAMFTS010000001">
    <property type="protein sequence ID" value="KAJ4815549.1"/>
    <property type="molecule type" value="Genomic_DNA"/>
</dbReference>
<dbReference type="PROSITE" id="PS50053">
    <property type="entry name" value="UBIQUITIN_2"/>
    <property type="match status" value="1"/>
</dbReference>
<dbReference type="Gene3D" id="3.10.20.90">
    <property type="entry name" value="Phosphatidylinositol 3-kinase Catalytic Subunit, Chain A, domain 1"/>
    <property type="match status" value="1"/>
</dbReference>
<comment type="caution">
    <text evidence="2">The sequence shown here is derived from an EMBL/GenBank/DDBJ whole genome shotgun (WGS) entry which is preliminary data.</text>
</comment>
<gene>
    <name evidence="2" type="ORF">LUZ62_028115</name>
</gene>
<dbReference type="SMART" id="SM00213">
    <property type="entry name" value="UBQ"/>
    <property type="match status" value="1"/>
</dbReference>
<proteinExistence type="predicted"/>
<accession>A0AAV8HDL8</accession>
<organism evidence="2 3">
    <name type="scientific">Rhynchospora pubera</name>
    <dbReference type="NCBI Taxonomy" id="906938"/>
    <lineage>
        <taxon>Eukaryota</taxon>
        <taxon>Viridiplantae</taxon>
        <taxon>Streptophyta</taxon>
        <taxon>Embryophyta</taxon>
        <taxon>Tracheophyta</taxon>
        <taxon>Spermatophyta</taxon>
        <taxon>Magnoliopsida</taxon>
        <taxon>Liliopsida</taxon>
        <taxon>Poales</taxon>
        <taxon>Cyperaceae</taxon>
        <taxon>Cyperoideae</taxon>
        <taxon>Rhynchosporeae</taxon>
        <taxon>Rhynchospora</taxon>
    </lineage>
</organism>
<evidence type="ECO:0000313" key="3">
    <source>
        <dbReference type="Proteomes" id="UP001140206"/>
    </source>
</evidence>
<dbReference type="SUPFAM" id="SSF54236">
    <property type="entry name" value="Ubiquitin-like"/>
    <property type="match status" value="1"/>
</dbReference>